<feature type="compositionally biased region" description="Polar residues" evidence="1">
    <location>
        <begin position="62"/>
        <end position="72"/>
    </location>
</feature>
<sequence length="112" mass="12866">MEKLISQEEVFLGYSYRLMMLNTTTSLCILHNHHLLCFLPILPKCSVLVILPLKPHNATPRLLQNSTSSTHPSLIRGEIGRAKNPGKAQRTKLGQKQGIRQKRMRRKRINKK</sequence>
<feature type="compositionally biased region" description="Basic residues" evidence="1">
    <location>
        <begin position="99"/>
        <end position="112"/>
    </location>
</feature>
<dbReference type="EMBL" id="GISG01071197">
    <property type="protein sequence ID" value="MBA4629913.1"/>
    <property type="molecule type" value="Transcribed_RNA"/>
</dbReference>
<reference evidence="2" key="1">
    <citation type="journal article" date="2013" name="J. Plant Res.">
        <title>Effect of fungi and light on seed germination of three Opuntia species from semiarid lands of central Mexico.</title>
        <authorList>
            <person name="Delgado-Sanchez P."/>
            <person name="Jimenez-Bremont J.F."/>
            <person name="Guerrero-Gonzalez Mde L."/>
            <person name="Flores J."/>
        </authorList>
    </citation>
    <scope>NUCLEOTIDE SEQUENCE</scope>
    <source>
        <tissue evidence="2">Cladode</tissue>
    </source>
</reference>
<evidence type="ECO:0000256" key="1">
    <source>
        <dbReference type="SAM" id="MobiDB-lite"/>
    </source>
</evidence>
<reference evidence="2" key="2">
    <citation type="submission" date="2020-07" db="EMBL/GenBank/DDBJ databases">
        <authorList>
            <person name="Vera ALvarez R."/>
            <person name="Arias-Moreno D.M."/>
            <person name="Jimenez-Jacinto V."/>
            <person name="Jimenez-Bremont J.F."/>
            <person name="Swaminathan K."/>
            <person name="Moose S.P."/>
            <person name="Guerrero-Gonzalez M.L."/>
            <person name="Marino-Ramirez L."/>
            <person name="Landsman D."/>
            <person name="Rodriguez-Kessler M."/>
            <person name="Delgado-Sanchez P."/>
        </authorList>
    </citation>
    <scope>NUCLEOTIDE SEQUENCE</scope>
    <source>
        <tissue evidence="2">Cladode</tissue>
    </source>
</reference>
<accession>A0A7C8YZJ5</accession>
<proteinExistence type="predicted"/>
<organism evidence="2">
    <name type="scientific">Opuntia streptacantha</name>
    <name type="common">Prickly pear cactus</name>
    <name type="synonym">Opuntia cardona</name>
    <dbReference type="NCBI Taxonomy" id="393608"/>
    <lineage>
        <taxon>Eukaryota</taxon>
        <taxon>Viridiplantae</taxon>
        <taxon>Streptophyta</taxon>
        <taxon>Embryophyta</taxon>
        <taxon>Tracheophyta</taxon>
        <taxon>Spermatophyta</taxon>
        <taxon>Magnoliopsida</taxon>
        <taxon>eudicotyledons</taxon>
        <taxon>Gunneridae</taxon>
        <taxon>Pentapetalae</taxon>
        <taxon>Caryophyllales</taxon>
        <taxon>Cactineae</taxon>
        <taxon>Cactaceae</taxon>
        <taxon>Opuntioideae</taxon>
        <taxon>Opuntia</taxon>
    </lineage>
</organism>
<protein>
    <submittedName>
        <fullName evidence="2">Uncharacterized protein</fullName>
    </submittedName>
</protein>
<dbReference type="AlphaFoldDB" id="A0A7C8YZJ5"/>
<name>A0A7C8YZJ5_OPUST</name>
<evidence type="ECO:0000313" key="2">
    <source>
        <dbReference type="EMBL" id="MBA4629913.1"/>
    </source>
</evidence>
<feature type="region of interest" description="Disordered" evidence="1">
    <location>
        <begin position="59"/>
        <end position="112"/>
    </location>
</feature>